<dbReference type="RefSeq" id="WP_118047179.1">
    <property type="nucleotide sequence ID" value="NZ_JAQCUW010000003.1"/>
</dbReference>
<gene>
    <name evidence="1" type="ORF">DWW09_11570</name>
</gene>
<reference evidence="1 2" key="1">
    <citation type="submission" date="2018-08" db="EMBL/GenBank/DDBJ databases">
        <title>A genome reference for cultivated species of the human gut microbiota.</title>
        <authorList>
            <person name="Zou Y."/>
            <person name="Xue W."/>
            <person name="Luo G."/>
        </authorList>
    </citation>
    <scope>NUCLEOTIDE SEQUENCE [LARGE SCALE GENOMIC DNA]</scope>
    <source>
        <strain evidence="1 2">AF14-27</strain>
    </source>
</reference>
<comment type="caution">
    <text evidence="1">The sequence shown here is derived from an EMBL/GenBank/DDBJ whole genome shotgun (WGS) entry which is preliminary data.</text>
</comment>
<proteinExistence type="predicted"/>
<dbReference type="AlphaFoldDB" id="A0A412Y576"/>
<name>A0A412Y576_9BACE</name>
<evidence type="ECO:0000313" key="2">
    <source>
        <dbReference type="Proteomes" id="UP000284366"/>
    </source>
</evidence>
<evidence type="ECO:0000313" key="1">
    <source>
        <dbReference type="EMBL" id="RGV52589.1"/>
    </source>
</evidence>
<protein>
    <submittedName>
        <fullName evidence="1">Uncharacterized protein</fullName>
    </submittedName>
</protein>
<organism evidence="1 2">
    <name type="scientific">Bacteroides clarus</name>
    <dbReference type="NCBI Taxonomy" id="626929"/>
    <lineage>
        <taxon>Bacteria</taxon>
        <taxon>Pseudomonadati</taxon>
        <taxon>Bacteroidota</taxon>
        <taxon>Bacteroidia</taxon>
        <taxon>Bacteroidales</taxon>
        <taxon>Bacteroidaceae</taxon>
        <taxon>Bacteroides</taxon>
    </lineage>
</organism>
<dbReference type="EMBL" id="QRZG01000019">
    <property type="protein sequence ID" value="RGV52589.1"/>
    <property type="molecule type" value="Genomic_DNA"/>
</dbReference>
<sequence length="311" mass="36861">MIADLFICDKSFAYNQIDSLQEINKKILQMKGLFDAIKKHKTDNKLRLQTENFIQTIIYPDGTTIEDIIWKTQELKGKISRDVLNLFQSLITQSKQCTFSYNDMIEALGPEYETEDECNGIIAMNKIIKLDECKQVLYDEKGFYRFRHYYLGKYPKNAKYFLIQIDQYFNKIKLSKDRKYMEERIAEVLHKSDKIIKVLTVLNDSFEEEFKQKDKDGHYNINAFLDALAKRHNIDEGSVEGSKTKNELLCYFEGWDGKHYCGPHLKYKPNNNNPHEDQLRIYFCWNEKDLTYIYIGLICRHVKTGKIERSK</sequence>
<accession>A0A412Y576</accession>
<dbReference type="Proteomes" id="UP000284366">
    <property type="component" value="Unassembled WGS sequence"/>
</dbReference>